<dbReference type="GO" id="GO:0008081">
    <property type="term" value="F:phosphoric diester hydrolase activity"/>
    <property type="evidence" value="ECO:0007669"/>
    <property type="project" value="TreeGrafter"/>
</dbReference>
<dbReference type="OrthoDB" id="1881450at2759"/>
<comment type="cofactor">
    <cofactor evidence="1">
        <name>Mg(2+)</name>
        <dbReference type="ChEBI" id="CHEBI:18420"/>
    </cofactor>
</comment>
<keyword evidence="2" id="KW-0479">Metal-binding</keyword>
<dbReference type="PANTHER" id="PTHR22748">
    <property type="entry name" value="AP ENDONUCLEASE"/>
    <property type="match status" value="1"/>
</dbReference>
<dbReference type="AlphaFoldDB" id="A0A9W7LJC2"/>
<dbReference type="GO" id="GO:0046872">
    <property type="term" value="F:metal ion binding"/>
    <property type="evidence" value="ECO:0007669"/>
    <property type="project" value="UniProtKB-KW"/>
</dbReference>
<evidence type="ECO:0000256" key="3">
    <source>
        <dbReference type="ARBA" id="ARBA00022801"/>
    </source>
</evidence>
<dbReference type="InterPro" id="IPR004808">
    <property type="entry name" value="AP_endonuc_1"/>
</dbReference>
<evidence type="ECO:0000256" key="1">
    <source>
        <dbReference type="ARBA" id="ARBA00001946"/>
    </source>
</evidence>
<dbReference type="Gene3D" id="3.60.10.10">
    <property type="entry name" value="Endonuclease/exonuclease/phosphatase"/>
    <property type="match status" value="1"/>
</dbReference>
<name>A0A9W7LJC2_HIBTR</name>
<dbReference type="SUPFAM" id="SSF56219">
    <property type="entry name" value="DNase I-like"/>
    <property type="match status" value="1"/>
</dbReference>
<keyword evidence="6" id="KW-1185">Reference proteome</keyword>
<evidence type="ECO:0008006" key="7">
    <source>
        <dbReference type="Google" id="ProtNLM"/>
    </source>
</evidence>
<keyword evidence="4" id="KW-0460">Magnesium</keyword>
<keyword evidence="3" id="KW-0378">Hydrolase</keyword>
<dbReference type="GO" id="GO:0005634">
    <property type="term" value="C:nucleus"/>
    <property type="evidence" value="ECO:0007669"/>
    <property type="project" value="TreeGrafter"/>
</dbReference>
<gene>
    <name evidence="5" type="ORF">HRI_000313000</name>
</gene>
<accession>A0A9W7LJC2</accession>
<organism evidence="5 6">
    <name type="scientific">Hibiscus trionum</name>
    <name type="common">Flower of an hour</name>
    <dbReference type="NCBI Taxonomy" id="183268"/>
    <lineage>
        <taxon>Eukaryota</taxon>
        <taxon>Viridiplantae</taxon>
        <taxon>Streptophyta</taxon>
        <taxon>Embryophyta</taxon>
        <taxon>Tracheophyta</taxon>
        <taxon>Spermatophyta</taxon>
        <taxon>Magnoliopsida</taxon>
        <taxon>eudicotyledons</taxon>
        <taxon>Gunneridae</taxon>
        <taxon>Pentapetalae</taxon>
        <taxon>rosids</taxon>
        <taxon>malvids</taxon>
        <taxon>Malvales</taxon>
        <taxon>Malvaceae</taxon>
        <taxon>Malvoideae</taxon>
        <taxon>Hibiscus</taxon>
    </lineage>
</organism>
<dbReference type="Proteomes" id="UP001165190">
    <property type="component" value="Unassembled WGS sequence"/>
</dbReference>
<protein>
    <recommendedName>
        <fullName evidence="7">Endonuclease/exonuclease/phosphatase domain-containing protein</fullName>
    </recommendedName>
</protein>
<dbReference type="InterPro" id="IPR036691">
    <property type="entry name" value="Endo/exonu/phosph_ase_sf"/>
</dbReference>
<evidence type="ECO:0000256" key="4">
    <source>
        <dbReference type="ARBA" id="ARBA00022842"/>
    </source>
</evidence>
<proteinExistence type="predicted"/>
<comment type="caution">
    <text evidence="5">The sequence shown here is derived from an EMBL/GenBank/DDBJ whole genome shotgun (WGS) entry which is preliminary data.</text>
</comment>
<evidence type="ECO:0000313" key="5">
    <source>
        <dbReference type="EMBL" id="GMI66437.1"/>
    </source>
</evidence>
<dbReference type="GO" id="GO:0003906">
    <property type="term" value="F:DNA-(apurinic or apyrimidinic site) endonuclease activity"/>
    <property type="evidence" value="ECO:0007669"/>
    <property type="project" value="TreeGrafter"/>
</dbReference>
<dbReference type="GO" id="GO:0006284">
    <property type="term" value="P:base-excision repair"/>
    <property type="evidence" value="ECO:0007669"/>
    <property type="project" value="TreeGrafter"/>
</dbReference>
<dbReference type="GO" id="GO:0008311">
    <property type="term" value="F:double-stranded DNA 3'-5' DNA exonuclease activity"/>
    <property type="evidence" value="ECO:0007669"/>
    <property type="project" value="TreeGrafter"/>
</dbReference>
<dbReference type="EMBL" id="BSYR01000004">
    <property type="protein sequence ID" value="GMI66437.1"/>
    <property type="molecule type" value="Genomic_DNA"/>
</dbReference>
<evidence type="ECO:0000256" key="2">
    <source>
        <dbReference type="ARBA" id="ARBA00022723"/>
    </source>
</evidence>
<sequence>MNSANLISWNIRGLGNPLKKRAVKRLCSKGNVSVILLKETKIQCYKGNLVRSLWGSRLGGFSFAPSMGHSGGLISIWNPSIFFAVDKELRSQRFIILVGELCRWKVKACLVNVYTPNDLVERKNFFI</sequence>
<reference evidence="5" key="1">
    <citation type="submission" date="2023-05" db="EMBL/GenBank/DDBJ databases">
        <title>Genome and transcriptome analyses reveal genes involved in the formation of fine ridges on petal epidermal cells in Hibiscus trionum.</title>
        <authorList>
            <person name="Koshimizu S."/>
            <person name="Masuda S."/>
            <person name="Ishii T."/>
            <person name="Shirasu K."/>
            <person name="Hoshino A."/>
            <person name="Arita M."/>
        </authorList>
    </citation>
    <scope>NUCLEOTIDE SEQUENCE</scope>
    <source>
        <strain evidence="5">Hamamatsu line</strain>
    </source>
</reference>
<dbReference type="PANTHER" id="PTHR22748:SF11">
    <property type="entry name" value="OS07G0184032 PROTEIN"/>
    <property type="match status" value="1"/>
</dbReference>
<evidence type="ECO:0000313" key="6">
    <source>
        <dbReference type="Proteomes" id="UP001165190"/>
    </source>
</evidence>